<dbReference type="InterPro" id="IPR025711">
    <property type="entry name" value="PepSY"/>
</dbReference>
<evidence type="ECO:0000313" key="3">
    <source>
        <dbReference type="EMBL" id="MFC4296405.1"/>
    </source>
</evidence>
<proteinExistence type="predicted"/>
<reference evidence="4" key="1">
    <citation type="journal article" date="2019" name="Int. J. Syst. Evol. Microbiol.">
        <title>The Global Catalogue of Microorganisms (GCM) 10K type strain sequencing project: providing services to taxonomists for standard genome sequencing and annotation.</title>
        <authorList>
            <consortium name="The Broad Institute Genomics Platform"/>
            <consortium name="The Broad Institute Genome Sequencing Center for Infectious Disease"/>
            <person name="Wu L."/>
            <person name="Ma J."/>
        </authorList>
    </citation>
    <scope>NUCLEOTIDE SEQUENCE [LARGE SCALE GENOMIC DNA]</scope>
    <source>
        <strain evidence="4">CGMCC 1.12989</strain>
    </source>
</reference>
<feature type="transmembrane region" description="Helical" evidence="1">
    <location>
        <begin position="198"/>
        <end position="218"/>
    </location>
</feature>
<dbReference type="Pfam" id="PF03413">
    <property type="entry name" value="PepSY"/>
    <property type="match status" value="1"/>
</dbReference>
<protein>
    <submittedName>
        <fullName evidence="3">PepSY domain-containing protein</fullName>
    </submittedName>
</protein>
<keyword evidence="1" id="KW-0812">Transmembrane</keyword>
<gene>
    <name evidence="3" type="ORF">ACFO0A_15220</name>
</gene>
<organism evidence="3 4">
    <name type="scientific">Novosphingobium tardum</name>
    <dbReference type="NCBI Taxonomy" id="1538021"/>
    <lineage>
        <taxon>Bacteria</taxon>
        <taxon>Pseudomonadati</taxon>
        <taxon>Pseudomonadota</taxon>
        <taxon>Alphaproteobacteria</taxon>
        <taxon>Sphingomonadales</taxon>
        <taxon>Sphingomonadaceae</taxon>
        <taxon>Novosphingobium</taxon>
    </lineage>
</organism>
<dbReference type="EMBL" id="JBHSDR010000008">
    <property type="protein sequence ID" value="MFC4296405.1"/>
    <property type="molecule type" value="Genomic_DNA"/>
</dbReference>
<accession>A0ABV8RU34</accession>
<sequence>MARRLWMQRFARWHIWLGWLVAVPMLLWVASGLFMVIKPIDEVRGENVRARAASMEATGLVLPRLSGPVDAVALVSEPAGPTWIVRSGTAEPHRYSARDGRDLGTVSAAEARTIAAAAYAGPGRIEALRRFTADTSPLDLRKARPSWQAKFSDGTHVYVDAGTGEVLAFRTRFWRAYDLMWGLHIMDLQTREDPHHPILILFAALALAGSVIGTVLLFRRRRSPVRAAR</sequence>
<feature type="domain" description="PepSY" evidence="2">
    <location>
        <begin position="106"/>
        <end position="168"/>
    </location>
</feature>
<comment type="caution">
    <text evidence="3">The sequence shown here is derived from an EMBL/GenBank/DDBJ whole genome shotgun (WGS) entry which is preliminary data.</text>
</comment>
<keyword evidence="1" id="KW-1133">Transmembrane helix</keyword>
<dbReference type="InterPro" id="IPR005625">
    <property type="entry name" value="PepSY-ass_TM"/>
</dbReference>
<dbReference type="Proteomes" id="UP001595828">
    <property type="component" value="Unassembled WGS sequence"/>
</dbReference>
<evidence type="ECO:0000313" key="4">
    <source>
        <dbReference type="Proteomes" id="UP001595828"/>
    </source>
</evidence>
<dbReference type="Pfam" id="PF03929">
    <property type="entry name" value="PepSY_TM"/>
    <property type="match status" value="1"/>
</dbReference>
<dbReference type="RefSeq" id="WP_379540012.1">
    <property type="nucleotide sequence ID" value="NZ_JBHSDR010000008.1"/>
</dbReference>
<keyword evidence="4" id="KW-1185">Reference proteome</keyword>
<keyword evidence="1" id="KW-0472">Membrane</keyword>
<evidence type="ECO:0000259" key="2">
    <source>
        <dbReference type="Pfam" id="PF03413"/>
    </source>
</evidence>
<name>A0ABV8RU34_9SPHN</name>
<evidence type="ECO:0000256" key="1">
    <source>
        <dbReference type="SAM" id="Phobius"/>
    </source>
</evidence>